<keyword evidence="5" id="KW-0479">Metal-binding</keyword>
<feature type="non-terminal residue" evidence="9">
    <location>
        <position position="1"/>
    </location>
</feature>
<keyword evidence="10" id="KW-1185">Reference proteome</keyword>
<comment type="similarity">
    <text evidence="3">Belongs to the HARBI1 family.</text>
</comment>
<gene>
    <name evidence="9" type="ORF">AFUS01_LOCUS6030</name>
</gene>
<dbReference type="GO" id="GO:0046872">
    <property type="term" value="F:metal ion binding"/>
    <property type="evidence" value="ECO:0007669"/>
    <property type="project" value="UniProtKB-KW"/>
</dbReference>
<evidence type="ECO:0000313" key="10">
    <source>
        <dbReference type="Proteomes" id="UP000708208"/>
    </source>
</evidence>
<evidence type="ECO:0000256" key="5">
    <source>
        <dbReference type="ARBA" id="ARBA00022723"/>
    </source>
</evidence>
<dbReference type="InterPro" id="IPR027806">
    <property type="entry name" value="HARBI1_dom"/>
</dbReference>
<evidence type="ECO:0000256" key="3">
    <source>
        <dbReference type="ARBA" id="ARBA00006958"/>
    </source>
</evidence>
<evidence type="ECO:0000313" key="9">
    <source>
        <dbReference type="EMBL" id="CAG7716527.1"/>
    </source>
</evidence>
<dbReference type="Proteomes" id="UP000708208">
    <property type="component" value="Unassembled WGS sequence"/>
</dbReference>
<dbReference type="Pfam" id="PF13359">
    <property type="entry name" value="DDE_Tnp_4"/>
    <property type="match status" value="1"/>
</dbReference>
<accession>A0A8J2JCZ8</accession>
<dbReference type="EMBL" id="CAJVCH010039194">
    <property type="protein sequence ID" value="CAG7716527.1"/>
    <property type="molecule type" value="Genomic_DNA"/>
</dbReference>
<evidence type="ECO:0000256" key="2">
    <source>
        <dbReference type="ARBA" id="ARBA00004123"/>
    </source>
</evidence>
<feature type="domain" description="DDE Tnp4" evidence="8">
    <location>
        <begin position="47"/>
        <end position="198"/>
    </location>
</feature>
<organism evidence="9 10">
    <name type="scientific">Allacma fusca</name>
    <dbReference type="NCBI Taxonomy" id="39272"/>
    <lineage>
        <taxon>Eukaryota</taxon>
        <taxon>Metazoa</taxon>
        <taxon>Ecdysozoa</taxon>
        <taxon>Arthropoda</taxon>
        <taxon>Hexapoda</taxon>
        <taxon>Collembola</taxon>
        <taxon>Symphypleona</taxon>
        <taxon>Sminthuridae</taxon>
        <taxon>Allacma</taxon>
    </lineage>
</organism>
<keyword evidence="7" id="KW-0539">Nucleus</keyword>
<proteinExistence type="inferred from homology"/>
<evidence type="ECO:0000256" key="1">
    <source>
        <dbReference type="ARBA" id="ARBA00001968"/>
    </source>
</evidence>
<evidence type="ECO:0000256" key="6">
    <source>
        <dbReference type="ARBA" id="ARBA00022801"/>
    </source>
</evidence>
<evidence type="ECO:0000259" key="8">
    <source>
        <dbReference type="Pfam" id="PF13359"/>
    </source>
</evidence>
<reference evidence="9" key="1">
    <citation type="submission" date="2021-06" db="EMBL/GenBank/DDBJ databases">
        <authorList>
            <person name="Hodson N. C."/>
            <person name="Mongue J. A."/>
            <person name="Jaron S. K."/>
        </authorList>
    </citation>
    <scope>NUCLEOTIDE SEQUENCE</scope>
</reference>
<protein>
    <recommendedName>
        <fullName evidence="8">DDE Tnp4 domain-containing protein</fullName>
    </recommendedName>
</protein>
<evidence type="ECO:0000256" key="4">
    <source>
        <dbReference type="ARBA" id="ARBA00022722"/>
    </source>
</evidence>
<evidence type="ECO:0000256" key="7">
    <source>
        <dbReference type="ARBA" id="ARBA00023242"/>
    </source>
</evidence>
<comment type="caution">
    <text evidence="9">The sequence shown here is derived from an EMBL/GenBank/DDBJ whole genome shotgun (WGS) entry which is preliminary data.</text>
</comment>
<dbReference type="InterPro" id="IPR045249">
    <property type="entry name" value="HARBI1-like"/>
</dbReference>
<dbReference type="GO" id="GO:0005634">
    <property type="term" value="C:nucleus"/>
    <property type="evidence" value="ECO:0007669"/>
    <property type="project" value="UniProtKB-SubCell"/>
</dbReference>
<dbReference type="GO" id="GO:0004518">
    <property type="term" value="F:nuclease activity"/>
    <property type="evidence" value="ECO:0007669"/>
    <property type="project" value="UniProtKB-KW"/>
</dbReference>
<keyword evidence="6" id="KW-0378">Hydrolase</keyword>
<dbReference type="PANTHER" id="PTHR22930:SF85">
    <property type="entry name" value="GH03217P-RELATED"/>
    <property type="match status" value="1"/>
</dbReference>
<comment type="subcellular location">
    <subcellularLocation>
        <location evidence="2">Nucleus</location>
    </subcellularLocation>
</comment>
<sequence>CIKRVCKAVIETLLADEVRWPSENSLEIPIKFMQLSRQGFPCVAGCVDGTLINIDAPTVHEESYVDRYGNHSINALMVCGPDRRIYYITARWPGSVHDARILRNSSLSNTWEAGWRPFSNAVILGDSAFGLRKWLIPPVIHGPVTPNGLRFLRAHRSTRRIIENCYGVLKEKFPCLNYLRLQPDIAGKVILTLACVFNIEIGINGIQCDTDWDLEFNIVDEDPTGVEDADPAALENLHRIISLF</sequence>
<name>A0A8J2JCZ8_9HEXA</name>
<dbReference type="AlphaFoldDB" id="A0A8J2JCZ8"/>
<dbReference type="PANTHER" id="PTHR22930">
    <property type="match status" value="1"/>
</dbReference>
<comment type="cofactor">
    <cofactor evidence="1">
        <name>a divalent metal cation</name>
        <dbReference type="ChEBI" id="CHEBI:60240"/>
    </cofactor>
</comment>
<dbReference type="GO" id="GO:0016787">
    <property type="term" value="F:hydrolase activity"/>
    <property type="evidence" value="ECO:0007669"/>
    <property type="project" value="UniProtKB-KW"/>
</dbReference>
<dbReference type="OrthoDB" id="7533242at2759"/>
<keyword evidence="4" id="KW-0540">Nuclease</keyword>